<dbReference type="PANTHER" id="PTHR43952">
    <property type="entry name" value="MYB FAMILY TRANSCRIPTION FACTOR-RELATED"/>
    <property type="match status" value="1"/>
</dbReference>
<dbReference type="Pfam" id="PF23082">
    <property type="entry name" value="Myb_DNA-binding_2"/>
    <property type="match status" value="1"/>
</dbReference>
<dbReference type="SUPFAM" id="SSF46689">
    <property type="entry name" value="Homeodomain-like"/>
    <property type="match status" value="1"/>
</dbReference>
<dbReference type="OrthoDB" id="118550at2759"/>
<sequence length="102" mass="11432">MEDTDESGNVPSSWSWEDNKLFELALAAVDEGNPDRWEAVASIIGGRKSAEEVKRHYEVLVEDLDIIESGRLDHAVSAVLNDTQDACWTDEDQEMLAQLNIK</sequence>
<dbReference type="InterPro" id="IPR001005">
    <property type="entry name" value="SANT/Myb"/>
</dbReference>
<evidence type="ECO:0000256" key="1">
    <source>
        <dbReference type="ARBA" id="ARBA00004123"/>
    </source>
</evidence>
<dbReference type="SMART" id="SM00717">
    <property type="entry name" value="SANT"/>
    <property type="match status" value="1"/>
</dbReference>
<reference evidence="6" key="1">
    <citation type="journal article" date="2019" name="Nat. Commun.">
        <title>Genome-wide association mapping of date palm fruit traits.</title>
        <authorList>
            <person name="Hazzouri K.M."/>
            <person name="Gros-Balthazard M."/>
            <person name="Flowers J.M."/>
            <person name="Copetti D."/>
            <person name="Lemansour A."/>
            <person name="Lebrun M."/>
            <person name="Masmoudi K."/>
            <person name="Ferrand S."/>
            <person name="Dhar M.I."/>
            <person name="Fresquez Z.A."/>
            <person name="Rosas U."/>
            <person name="Zhang J."/>
            <person name="Talag J."/>
            <person name="Lee S."/>
            <person name="Kudrna D."/>
            <person name="Powell R.F."/>
            <person name="Leitch I.J."/>
            <person name="Krueger R.R."/>
            <person name="Wing R.A."/>
            <person name="Amiri K.M.A."/>
            <person name="Purugganan M.D."/>
        </authorList>
    </citation>
    <scope>NUCLEOTIDE SEQUENCE [LARGE SCALE GENOMIC DNA]</scope>
    <source>
        <strain evidence="6">cv. Khalas</strain>
    </source>
</reference>
<protein>
    <submittedName>
        <fullName evidence="7 8">Protein RADIALIS-like 3</fullName>
    </submittedName>
</protein>
<evidence type="ECO:0000256" key="2">
    <source>
        <dbReference type="ARBA" id="ARBA00023015"/>
    </source>
</evidence>
<dbReference type="GO" id="GO:0005634">
    <property type="term" value="C:nucleus"/>
    <property type="evidence" value="ECO:0007669"/>
    <property type="project" value="UniProtKB-SubCell"/>
</dbReference>
<dbReference type="KEGG" id="pda:113463461"/>
<evidence type="ECO:0000313" key="8">
    <source>
        <dbReference type="RefSeq" id="XP_038979734.1"/>
    </source>
</evidence>
<keyword evidence="3" id="KW-0804">Transcription</keyword>
<gene>
    <name evidence="7 8" type="primary">LOC113463461</name>
</gene>
<accession>A0A8B9A972</accession>
<evidence type="ECO:0000259" key="5">
    <source>
        <dbReference type="SMART" id="SM00717"/>
    </source>
</evidence>
<dbReference type="RefSeq" id="XP_038979734.1">
    <property type="nucleotide sequence ID" value="XM_039123806.1"/>
</dbReference>
<dbReference type="PANTHER" id="PTHR43952:SF45">
    <property type="entry name" value="PROTEIN RADIALIS-LIKE 4"/>
    <property type="match status" value="1"/>
</dbReference>
<reference evidence="7 8" key="2">
    <citation type="submission" date="2025-04" db="UniProtKB">
        <authorList>
            <consortium name="RefSeq"/>
        </authorList>
    </citation>
    <scope>IDENTIFICATION</scope>
    <source>
        <tissue evidence="7 8">Young leaves</tissue>
    </source>
</reference>
<dbReference type="InterPro" id="IPR009057">
    <property type="entry name" value="Homeodomain-like_sf"/>
</dbReference>
<dbReference type="GeneID" id="113463461"/>
<dbReference type="Gene3D" id="1.10.10.60">
    <property type="entry name" value="Homeodomain-like"/>
    <property type="match status" value="1"/>
</dbReference>
<keyword evidence="2" id="KW-0805">Transcription regulation</keyword>
<evidence type="ECO:0000313" key="7">
    <source>
        <dbReference type="RefSeq" id="XP_026664677.1"/>
    </source>
</evidence>
<dbReference type="CDD" id="cd00167">
    <property type="entry name" value="SANT"/>
    <property type="match status" value="1"/>
</dbReference>
<dbReference type="Proteomes" id="UP000228380">
    <property type="component" value="Chromosome 1"/>
</dbReference>
<evidence type="ECO:0000313" key="6">
    <source>
        <dbReference type="Proteomes" id="UP000228380"/>
    </source>
</evidence>
<evidence type="ECO:0000256" key="3">
    <source>
        <dbReference type="ARBA" id="ARBA00023163"/>
    </source>
</evidence>
<dbReference type="FunFam" id="1.10.10.60:FF:000154">
    <property type="entry name" value="Transcription factor SRM1"/>
    <property type="match status" value="1"/>
</dbReference>
<keyword evidence="4" id="KW-0539">Nucleus</keyword>
<organism evidence="6 8">
    <name type="scientific">Phoenix dactylifera</name>
    <name type="common">Date palm</name>
    <dbReference type="NCBI Taxonomy" id="42345"/>
    <lineage>
        <taxon>Eukaryota</taxon>
        <taxon>Viridiplantae</taxon>
        <taxon>Streptophyta</taxon>
        <taxon>Embryophyta</taxon>
        <taxon>Tracheophyta</taxon>
        <taxon>Spermatophyta</taxon>
        <taxon>Magnoliopsida</taxon>
        <taxon>Liliopsida</taxon>
        <taxon>Arecaceae</taxon>
        <taxon>Coryphoideae</taxon>
        <taxon>Phoeniceae</taxon>
        <taxon>Phoenix</taxon>
    </lineage>
</organism>
<feature type="domain" description="Myb-like" evidence="5">
    <location>
        <begin position="10"/>
        <end position="63"/>
    </location>
</feature>
<proteinExistence type="predicted"/>
<dbReference type="AlphaFoldDB" id="A0A8B9A972"/>
<comment type="subcellular location">
    <subcellularLocation>
        <location evidence="1">Nucleus</location>
    </subcellularLocation>
</comment>
<dbReference type="GO" id="GO:0003700">
    <property type="term" value="F:DNA-binding transcription factor activity"/>
    <property type="evidence" value="ECO:0007669"/>
    <property type="project" value="InterPro"/>
</dbReference>
<evidence type="ECO:0000256" key="4">
    <source>
        <dbReference type="ARBA" id="ARBA00023242"/>
    </source>
</evidence>
<name>A0A8B9A972_PHODC</name>
<dbReference type="InterPro" id="IPR044636">
    <property type="entry name" value="RADIALIS-like"/>
</dbReference>
<dbReference type="RefSeq" id="XP_026664677.1">
    <property type="nucleotide sequence ID" value="XM_026808876.2"/>
</dbReference>
<keyword evidence="6" id="KW-1185">Reference proteome</keyword>